<name>A0A844HIC5_9RHOB</name>
<evidence type="ECO:0000313" key="2">
    <source>
        <dbReference type="Proteomes" id="UP000449846"/>
    </source>
</evidence>
<dbReference type="EMBL" id="WMIG01000002">
    <property type="protein sequence ID" value="MTH58759.1"/>
    <property type="molecule type" value="Genomic_DNA"/>
</dbReference>
<dbReference type="Proteomes" id="UP000449846">
    <property type="component" value="Unassembled WGS sequence"/>
</dbReference>
<accession>A0A844HIC5</accession>
<proteinExistence type="predicted"/>
<evidence type="ECO:0000313" key="1">
    <source>
        <dbReference type="EMBL" id="MTH58759.1"/>
    </source>
</evidence>
<keyword evidence="2" id="KW-1185">Reference proteome</keyword>
<comment type="caution">
    <text evidence="1">The sequence shown here is derived from an EMBL/GenBank/DDBJ whole genome shotgun (WGS) entry which is preliminary data.</text>
</comment>
<dbReference type="OrthoDB" id="9792240at2"/>
<reference evidence="1 2" key="1">
    <citation type="submission" date="2019-11" db="EMBL/GenBank/DDBJ databases">
        <authorList>
            <person name="Dong K."/>
        </authorList>
    </citation>
    <scope>NUCLEOTIDE SEQUENCE [LARGE SCALE GENOMIC DNA]</scope>
    <source>
        <strain evidence="1 2">NBRC 112902</strain>
    </source>
</reference>
<organism evidence="1 2">
    <name type="scientific">Paracoccus litorisediminis</name>
    <dbReference type="NCBI Taxonomy" id="2006130"/>
    <lineage>
        <taxon>Bacteria</taxon>
        <taxon>Pseudomonadati</taxon>
        <taxon>Pseudomonadota</taxon>
        <taxon>Alphaproteobacteria</taxon>
        <taxon>Rhodobacterales</taxon>
        <taxon>Paracoccaceae</taxon>
        <taxon>Paracoccus</taxon>
    </lineage>
</organism>
<dbReference type="AlphaFoldDB" id="A0A844HIC5"/>
<gene>
    <name evidence="1" type="ORF">GL300_05990</name>
</gene>
<sequence>MTALSDDRQPMFHTIFTAHPLPVRRAHGLLRQRFTSLAEPDALSRLELALTEVLDSICTRSIDRANSASFAGSREFPAP</sequence>
<protein>
    <submittedName>
        <fullName evidence="1">Uncharacterized protein</fullName>
    </submittedName>
</protein>
<dbReference type="RefSeq" id="WP_155038687.1">
    <property type="nucleotide sequence ID" value="NZ_JBHGCD010000005.1"/>
</dbReference>